<comment type="caution">
    <text evidence="1">The sequence shown here is derived from an EMBL/GenBank/DDBJ whole genome shotgun (WGS) entry which is preliminary data.</text>
</comment>
<keyword evidence="2" id="KW-1185">Reference proteome</keyword>
<evidence type="ECO:0000313" key="2">
    <source>
        <dbReference type="Proteomes" id="UP001234297"/>
    </source>
</evidence>
<name>A0ACC2MYX4_PERAE</name>
<protein>
    <submittedName>
        <fullName evidence="1">Uncharacterized protein</fullName>
    </submittedName>
</protein>
<dbReference type="Proteomes" id="UP001234297">
    <property type="component" value="Chromosome 1"/>
</dbReference>
<dbReference type="EMBL" id="CM056809">
    <property type="protein sequence ID" value="KAJ8650132.1"/>
    <property type="molecule type" value="Genomic_DNA"/>
</dbReference>
<gene>
    <name evidence="1" type="ORF">MRB53_003155</name>
</gene>
<sequence>MDIVEPLHRTPGNKRWLIVATDYFTKWVEAEPLSSITELDTKNFVWKNIITRFGNPRTLISNNGTQLDSNLFKSFCQEYGIRNVYSTPAYPQSNGQVEISNKVLLDGIKKRLDRAKGRWAEELPSVLWAYRTTPRRSTSATPFSLAYGMEAVIPLEVGLPTLRSELCEQGLNDLNVARELDLAEERREAAAIRLAAYQQQLARGYNSKVKERKFAMVELVLKKTLPGDRHPNEGKLAPVQNTLYSREICLPTRTHRGEGAPATMECDASQKILLLRNVLKKSNINKRRFFLDESLHYLEIPRGSTPLFGVSTVSSVPSPASTKLYTSGSSTSTTLVARHLCSEGQPPSARCLHQLGRHSHMHTRVRYQYHPRGSAPLSRGPTALSSVPTPAWAARPYAHQGPVQYHPRGSAPLSRGPTALSSVPAPAWATRPYAHQGPVQYHPRGSAPLFRGPTALGTVPAPARAAQP</sequence>
<evidence type="ECO:0000313" key="1">
    <source>
        <dbReference type="EMBL" id="KAJ8650132.1"/>
    </source>
</evidence>
<accession>A0ACC2MYX4</accession>
<reference evidence="1 2" key="1">
    <citation type="journal article" date="2022" name="Hortic Res">
        <title>A haplotype resolved chromosomal level avocado genome allows analysis of novel avocado genes.</title>
        <authorList>
            <person name="Nath O."/>
            <person name="Fletcher S.J."/>
            <person name="Hayward A."/>
            <person name="Shaw L.M."/>
            <person name="Masouleh A.K."/>
            <person name="Furtado A."/>
            <person name="Henry R.J."/>
            <person name="Mitter N."/>
        </authorList>
    </citation>
    <scope>NUCLEOTIDE SEQUENCE [LARGE SCALE GENOMIC DNA]</scope>
    <source>
        <strain evidence="2">cv. Hass</strain>
    </source>
</reference>
<proteinExistence type="predicted"/>
<organism evidence="1 2">
    <name type="scientific">Persea americana</name>
    <name type="common">Avocado</name>
    <dbReference type="NCBI Taxonomy" id="3435"/>
    <lineage>
        <taxon>Eukaryota</taxon>
        <taxon>Viridiplantae</taxon>
        <taxon>Streptophyta</taxon>
        <taxon>Embryophyta</taxon>
        <taxon>Tracheophyta</taxon>
        <taxon>Spermatophyta</taxon>
        <taxon>Magnoliopsida</taxon>
        <taxon>Magnoliidae</taxon>
        <taxon>Laurales</taxon>
        <taxon>Lauraceae</taxon>
        <taxon>Persea</taxon>
    </lineage>
</organism>